<keyword evidence="1" id="KW-0732">Signal</keyword>
<name>A0A224YMZ8_9ACAR</name>
<dbReference type="InterPro" id="IPR012674">
    <property type="entry name" value="Calycin"/>
</dbReference>
<dbReference type="AlphaFoldDB" id="A0A224YMZ8"/>
<feature type="chain" id="PRO_5012465975" evidence="1">
    <location>
        <begin position="31"/>
        <end position="204"/>
    </location>
</feature>
<evidence type="ECO:0000256" key="1">
    <source>
        <dbReference type="SAM" id="SignalP"/>
    </source>
</evidence>
<evidence type="ECO:0000313" key="2">
    <source>
        <dbReference type="EMBL" id="MAA15200.1"/>
    </source>
</evidence>
<organism evidence="2">
    <name type="scientific">Rhipicephalus zambeziensis</name>
    <dbReference type="NCBI Taxonomy" id="60191"/>
    <lineage>
        <taxon>Eukaryota</taxon>
        <taxon>Metazoa</taxon>
        <taxon>Ecdysozoa</taxon>
        <taxon>Arthropoda</taxon>
        <taxon>Chelicerata</taxon>
        <taxon>Arachnida</taxon>
        <taxon>Acari</taxon>
        <taxon>Parasitiformes</taxon>
        <taxon>Ixodida</taxon>
        <taxon>Ixodoidea</taxon>
        <taxon>Ixodidae</taxon>
        <taxon>Rhipicephalinae</taxon>
        <taxon>Rhipicephalus</taxon>
        <taxon>Rhipicephalus</taxon>
    </lineage>
</organism>
<dbReference type="Gene3D" id="2.40.128.20">
    <property type="match status" value="1"/>
</dbReference>
<dbReference type="EMBL" id="GFPF01004054">
    <property type="protein sequence ID" value="MAA15200.1"/>
    <property type="molecule type" value="Transcribed_RNA"/>
</dbReference>
<accession>A0A224YMZ8</accession>
<feature type="signal peptide" evidence="1">
    <location>
        <begin position="1"/>
        <end position="30"/>
    </location>
</feature>
<reference evidence="2" key="1">
    <citation type="journal article" date="2017" name="Parasit. Vectors">
        <title>Sialotranscriptomics of Rhipicephalus zambeziensis reveals intricate expression profiles of secretory proteins and suggests tight temporal transcriptional regulation during blood-feeding.</title>
        <authorList>
            <person name="de Castro M.H."/>
            <person name="de Klerk D."/>
            <person name="Pienaar R."/>
            <person name="Rees D.J.G."/>
            <person name="Mans B.J."/>
        </authorList>
    </citation>
    <scope>NUCLEOTIDE SEQUENCE</scope>
    <source>
        <tissue evidence="2">Salivary glands</tissue>
    </source>
</reference>
<protein>
    <submittedName>
        <fullName evidence="2">Lipocalin</fullName>
    </submittedName>
</protein>
<sequence>MCLTMAARNEAHACSVIAFSILITWRLSGADYVTPSSEEYDYDIRKFLNTSETIWTLNTTSEKLQMCKSDLKQNMNETEIFFRRKHQGSEGELLQGQFLLNKLFHEYDSMDVGKPGALSDREEIIFRGYNNTCAIFKTTLLANVIIYFSYNQREIIYELRVTDSSVDNPDKECFEEFDYVARSRKTHVPYASWCRRLMRKPMHA</sequence>
<proteinExistence type="predicted"/>